<organism evidence="2">
    <name type="scientific">Lentimicrobium saccharophilum</name>
    <dbReference type="NCBI Taxonomy" id="1678841"/>
    <lineage>
        <taxon>Bacteria</taxon>
        <taxon>Pseudomonadati</taxon>
        <taxon>Bacteroidota</taxon>
        <taxon>Bacteroidia</taxon>
        <taxon>Bacteroidales</taxon>
        <taxon>Lentimicrobiaceae</taxon>
        <taxon>Lentimicrobium</taxon>
    </lineage>
</organism>
<dbReference type="Proteomes" id="UP000053091">
    <property type="component" value="Unassembled WGS sequence"/>
</dbReference>
<evidence type="ECO:0000259" key="1">
    <source>
        <dbReference type="Pfam" id="PF07995"/>
    </source>
</evidence>
<dbReference type="OrthoDB" id="9770043at2"/>
<dbReference type="InterPro" id="IPR011041">
    <property type="entry name" value="Quinoprot_gluc/sorb_DH_b-prop"/>
</dbReference>
<keyword evidence="3" id="KW-1185">Reference proteome</keyword>
<dbReference type="SUPFAM" id="SSF50952">
    <property type="entry name" value="Soluble quinoprotein glucose dehydrogenase"/>
    <property type="match status" value="1"/>
</dbReference>
<dbReference type="PANTHER" id="PTHR19328:SF13">
    <property type="entry name" value="HIPL1 PROTEIN"/>
    <property type="match status" value="1"/>
</dbReference>
<dbReference type="InterPro" id="IPR011042">
    <property type="entry name" value="6-blade_b-propeller_TolB-like"/>
</dbReference>
<feature type="domain" description="Glucose/Sorbosone dehydrogenase" evidence="1">
    <location>
        <begin position="47"/>
        <end position="361"/>
    </location>
</feature>
<reference evidence="2" key="1">
    <citation type="journal article" date="2015" name="Genome Announc.">
        <title>Draft Genome Sequence of Bacteroidales Strain TBC1, a Novel Isolate from a Methanogenic Wastewater Treatment System.</title>
        <authorList>
            <person name="Tourlousse D.M."/>
            <person name="Matsuura N."/>
            <person name="Sun L."/>
            <person name="Toyonaga M."/>
            <person name="Kuroda K."/>
            <person name="Ohashi A."/>
            <person name="Cruz R."/>
            <person name="Yamaguchi T."/>
            <person name="Sekiguchi Y."/>
        </authorList>
    </citation>
    <scope>NUCLEOTIDE SEQUENCE [LARGE SCALE GENOMIC DNA]</scope>
    <source>
        <strain evidence="2">TBC1</strain>
    </source>
</reference>
<proteinExistence type="predicted"/>
<accession>A0A0S7BZ12</accession>
<dbReference type="PATRIC" id="fig|1678841.3.peg.1193"/>
<dbReference type="RefSeq" id="WP_082189487.1">
    <property type="nucleotide sequence ID" value="NZ_DF968182.1"/>
</dbReference>
<gene>
    <name evidence="2" type="ORF">TBC1_111054</name>
</gene>
<dbReference type="AlphaFoldDB" id="A0A0S7BZ12"/>
<protein>
    <submittedName>
        <fullName evidence="2">Glucose/arabinose dehydrogenase, beta-propeller fold</fullName>
    </submittedName>
</protein>
<dbReference type="InterPro" id="IPR012938">
    <property type="entry name" value="Glc/Sorbosone_DH"/>
</dbReference>
<sequence>MHKHNKSNLIIISVIALLSMACTKESESQLYIGSTAVDTTTVLSGIDTPWELLYGPDGYLWFTERSGKVSRFNPLTGESTVILTIQDVLEYGEAGLLGMVLHPEFEGQPWVYLVYNYASGEFVKERLVRYVWNGSTLTDGITLINNIPANSYHNGSRLVFGPDGKLYMSTGDAGFTSNSQNPNSLAGKILRINPDGSIPADNPVAGSYIWASGLRNTQGLVFSPEGLLYGSEHGPNNDDEFNLLEEGRNYGWPAVAGFCDLPAEITFCQENNVREPLYAWTPTLAVAGIDYYNHPAIPQWQHSILMTSLKASKLVSLKLSTDGLSVVSAENWFDGYWGRLRDVCVSPDGKIYLAVSNRDGRGSPRPGDDRIIEIRVVSPTSDNVANIEDSRLKVIPNPINGTGQVKWKGLKSAGEYFILNTAGAIIASGKAAAPSFSISTVHFIPGYYILRINSENQTVSTPFLVM</sequence>
<dbReference type="EMBL" id="DF968182">
    <property type="protein sequence ID" value="GAP42913.1"/>
    <property type="molecule type" value="Genomic_DNA"/>
</dbReference>
<dbReference type="Gene3D" id="2.120.10.30">
    <property type="entry name" value="TolB, C-terminal domain"/>
    <property type="match status" value="1"/>
</dbReference>
<evidence type="ECO:0000313" key="3">
    <source>
        <dbReference type="Proteomes" id="UP000053091"/>
    </source>
</evidence>
<dbReference type="Pfam" id="PF07995">
    <property type="entry name" value="GSDH"/>
    <property type="match status" value="1"/>
</dbReference>
<name>A0A0S7BZ12_9BACT</name>
<evidence type="ECO:0000313" key="2">
    <source>
        <dbReference type="EMBL" id="GAP42913.1"/>
    </source>
</evidence>
<dbReference type="STRING" id="1678841.TBC1_111054"/>
<dbReference type="PANTHER" id="PTHR19328">
    <property type="entry name" value="HEDGEHOG-INTERACTING PROTEIN"/>
    <property type="match status" value="1"/>
</dbReference>
<dbReference type="PROSITE" id="PS51257">
    <property type="entry name" value="PROKAR_LIPOPROTEIN"/>
    <property type="match status" value="1"/>
</dbReference>